<sequence>MEDEKLSRAIEELSLRLFESQKPLKVEPLAGDASTRYYLRGSYPDGSQAVFMVTRDKNEADRFIEITNLMKKLGVQTPRIFGSSENILAMENLGGISLQQKVKGADEAGLLDEYKLHLGDLVNFQKAAIGHKERGMKCFELAFDVGKLMFEVEFTNEHYLKEYLGVRPGEKALLAMQQGWEIIATRLAEKMETLAHRDFHSRNIMLAGERRVWIDYQDARMGRLTYDAASFLLDPYINMPIDLSDKLADCYFEQLEESQVAPWDHDTFIDLYQLSGLQRVYKALGTFGYQATSRKTDIYVPYMKPAVNTIRKLAERRPDLKEFGEALVGSIG</sequence>
<dbReference type="SUPFAM" id="SSF56112">
    <property type="entry name" value="Protein kinase-like (PK-like)"/>
    <property type="match status" value="1"/>
</dbReference>
<proteinExistence type="predicted"/>
<accession>A0A3B1BEP9</accession>
<dbReference type="Pfam" id="PF01636">
    <property type="entry name" value="APH"/>
    <property type="match status" value="1"/>
</dbReference>
<organism evidence="2">
    <name type="scientific">hydrothermal vent metagenome</name>
    <dbReference type="NCBI Taxonomy" id="652676"/>
    <lineage>
        <taxon>unclassified sequences</taxon>
        <taxon>metagenomes</taxon>
        <taxon>ecological metagenomes</taxon>
    </lineage>
</organism>
<evidence type="ECO:0000313" key="2">
    <source>
        <dbReference type="EMBL" id="VAX16716.1"/>
    </source>
</evidence>
<protein>
    <recommendedName>
        <fullName evidence="1">Aminoglycoside phosphotransferase domain-containing protein</fullName>
    </recommendedName>
</protein>
<dbReference type="Gene3D" id="3.30.200.20">
    <property type="entry name" value="Phosphorylase Kinase, domain 1"/>
    <property type="match status" value="1"/>
</dbReference>
<reference evidence="2" key="1">
    <citation type="submission" date="2018-06" db="EMBL/GenBank/DDBJ databases">
        <authorList>
            <person name="Zhirakovskaya E."/>
        </authorList>
    </citation>
    <scope>NUCLEOTIDE SEQUENCE</scope>
</reference>
<dbReference type="InterPro" id="IPR002575">
    <property type="entry name" value="Aminoglycoside_PTrfase"/>
</dbReference>
<dbReference type="AlphaFoldDB" id="A0A3B1BEP9"/>
<name>A0A3B1BEP9_9ZZZZ</name>
<dbReference type="InterPro" id="IPR011009">
    <property type="entry name" value="Kinase-like_dom_sf"/>
</dbReference>
<dbReference type="Gene3D" id="3.90.1200.10">
    <property type="match status" value="1"/>
</dbReference>
<dbReference type="EMBL" id="UOGE01000013">
    <property type="protein sequence ID" value="VAX16716.1"/>
    <property type="molecule type" value="Genomic_DNA"/>
</dbReference>
<feature type="domain" description="Aminoglycoside phosphotransferase" evidence="1">
    <location>
        <begin position="26"/>
        <end position="253"/>
    </location>
</feature>
<gene>
    <name evidence="2" type="ORF">MNBD_NITROSPINAE02-1632</name>
</gene>
<evidence type="ECO:0000259" key="1">
    <source>
        <dbReference type="Pfam" id="PF01636"/>
    </source>
</evidence>